<dbReference type="Pfam" id="PF00226">
    <property type="entry name" value="DnaJ"/>
    <property type="match status" value="1"/>
</dbReference>
<comment type="subcellular location">
    <subcellularLocation>
        <location evidence="1">Membrane</location>
        <topology evidence="1">Single-pass membrane protein</topology>
    </subcellularLocation>
</comment>
<dbReference type="GO" id="GO:0071218">
    <property type="term" value="P:cellular response to misfolded protein"/>
    <property type="evidence" value="ECO:0007669"/>
    <property type="project" value="TreeGrafter"/>
</dbReference>
<evidence type="ECO:0000256" key="2">
    <source>
        <dbReference type="ARBA" id="ARBA00022692"/>
    </source>
</evidence>
<gene>
    <name evidence="7" type="ORF">PPERSA_11920</name>
</gene>
<evidence type="ECO:0000256" key="4">
    <source>
        <dbReference type="ARBA" id="ARBA00023136"/>
    </source>
</evidence>
<dbReference type="AlphaFoldDB" id="A0A0V0QK79"/>
<dbReference type="InParanoid" id="A0A0V0QK79"/>
<evidence type="ECO:0000256" key="3">
    <source>
        <dbReference type="ARBA" id="ARBA00022989"/>
    </source>
</evidence>
<dbReference type="SUPFAM" id="SSF46565">
    <property type="entry name" value="Chaperone J-domain"/>
    <property type="match status" value="1"/>
</dbReference>
<accession>A0A0V0QK79</accession>
<evidence type="ECO:0000256" key="1">
    <source>
        <dbReference type="ARBA" id="ARBA00004167"/>
    </source>
</evidence>
<evidence type="ECO:0000313" key="7">
    <source>
        <dbReference type="EMBL" id="KRX02580.1"/>
    </source>
</evidence>
<dbReference type="OrthoDB" id="552049at2759"/>
<dbReference type="SMART" id="SM00271">
    <property type="entry name" value="DnaJ"/>
    <property type="match status" value="1"/>
</dbReference>
<dbReference type="InterPro" id="IPR051100">
    <property type="entry name" value="DnaJ_subfamily_B/C"/>
</dbReference>
<dbReference type="InterPro" id="IPR015399">
    <property type="entry name" value="DUF1977_DnaJ-like"/>
</dbReference>
<keyword evidence="8" id="KW-1185">Reference proteome</keyword>
<dbReference type="Pfam" id="PF09320">
    <property type="entry name" value="DUF1977"/>
    <property type="match status" value="1"/>
</dbReference>
<proteinExistence type="predicted"/>
<dbReference type="InterPro" id="IPR036869">
    <property type="entry name" value="J_dom_sf"/>
</dbReference>
<dbReference type="CDD" id="cd06257">
    <property type="entry name" value="DnaJ"/>
    <property type="match status" value="1"/>
</dbReference>
<dbReference type="InterPro" id="IPR001623">
    <property type="entry name" value="DnaJ_domain"/>
</dbReference>
<feature type="domain" description="J" evidence="6">
    <location>
        <begin position="12"/>
        <end position="80"/>
    </location>
</feature>
<dbReference type="PANTHER" id="PTHR43908:SF3">
    <property type="entry name" value="AT29763P-RELATED"/>
    <property type="match status" value="1"/>
</dbReference>
<dbReference type="PRINTS" id="PR00625">
    <property type="entry name" value="JDOMAIN"/>
</dbReference>
<reference evidence="7 8" key="1">
    <citation type="journal article" date="2015" name="Sci. Rep.">
        <title>Genome of the facultative scuticociliatosis pathogen Pseudocohnilembus persalinus provides insight into its virulence through horizontal gene transfer.</title>
        <authorList>
            <person name="Xiong J."/>
            <person name="Wang G."/>
            <person name="Cheng J."/>
            <person name="Tian M."/>
            <person name="Pan X."/>
            <person name="Warren A."/>
            <person name="Jiang C."/>
            <person name="Yuan D."/>
            <person name="Miao W."/>
        </authorList>
    </citation>
    <scope>NUCLEOTIDE SEQUENCE [LARGE SCALE GENOMIC DNA]</scope>
    <source>
        <strain evidence="7">36N120E</strain>
    </source>
</reference>
<evidence type="ECO:0000256" key="5">
    <source>
        <dbReference type="SAM" id="Phobius"/>
    </source>
</evidence>
<keyword evidence="3 5" id="KW-1133">Transmembrane helix</keyword>
<dbReference type="Gene3D" id="1.10.287.110">
    <property type="entry name" value="DnaJ domain"/>
    <property type="match status" value="1"/>
</dbReference>
<dbReference type="GO" id="GO:0005789">
    <property type="term" value="C:endoplasmic reticulum membrane"/>
    <property type="evidence" value="ECO:0007669"/>
    <property type="project" value="TreeGrafter"/>
</dbReference>
<organism evidence="7 8">
    <name type="scientific">Pseudocohnilembus persalinus</name>
    <name type="common">Ciliate</name>
    <dbReference type="NCBI Taxonomy" id="266149"/>
    <lineage>
        <taxon>Eukaryota</taxon>
        <taxon>Sar</taxon>
        <taxon>Alveolata</taxon>
        <taxon>Ciliophora</taxon>
        <taxon>Intramacronucleata</taxon>
        <taxon>Oligohymenophorea</taxon>
        <taxon>Scuticociliatia</taxon>
        <taxon>Philasterida</taxon>
        <taxon>Pseudocohnilembidae</taxon>
        <taxon>Pseudocohnilembus</taxon>
    </lineage>
</organism>
<name>A0A0V0QK79_PSEPJ</name>
<dbReference type="GO" id="GO:0030544">
    <property type="term" value="F:Hsp70 protein binding"/>
    <property type="evidence" value="ECO:0007669"/>
    <property type="project" value="TreeGrafter"/>
</dbReference>
<dbReference type="PROSITE" id="PS50076">
    <property type="entry name" value="DNAJ_2"/>
    <property type="match status" value="1"/>
</dbReference>
<evidence type="ECO:0000259" key="6">
    <source>
        <dbReference type="PROSITE" id="PS50076"/>
    </source>
</evidence>
<sequence>MSDLDKILKTKDFYEILGVSKQATDEEIKKAYKKGALKYHPDKQKTQEDTKKAQEVFQKFAQAYDCLSNPEKRKFYDVHGTDDPQDRYESHFNTNVSPDDIFKMFFGDQFASGGSFFEELNRGMGGRQGSFRNGNTFYFSTNIGGDPFAAFNRAARGRRHYQQEDEDFQEIHDQQKYQRRQNQNQQYRQQRQQQQRVKKQFNLFTTICQFLPIIFILFFSGVFKSIFNIFKEEENYSMKYSYYYSDLRATQLLNVPYYVNEKKFDQKVQKYDDFLQNLEYKIETSYINQLRTKCYEGQQQKKKYSQQRNMARSERDKKFYENKFKEVDTSSCQKINDLRSQHPEIDVKY</sequence>
<comment type="caution">
    <text evidence="7">The sequence shown here is derived from an EMBL/GenBank/DDBJ whole genome shotgun (WGS) entry which is preliminary data.</text>
</comment>
<protein>
    <submittedName>
        <fullName evidence="7">DnaJ domain</fullName>
    </submittedName>
</protein>
<keyword evidence="4 5" id="KW-0472">Membrane</keyword>
<dbReference type="OMA" id="TGQARHY"/>
<feature type="transmembrane region" description="Helical" evidence="5">
    <location>
        <begin position="201"/>
        <end position="223"/>
    </location>
</feature>
<keyword evidence="2 5" id="KW-0812">Transmembrane</keyword>
<dbReference type="EMBL" id="LDAU01000154">
    <property type="protein sequence ID" value="KRX02580.1"/>
    <property type="molecule type" value="Genomic_DNA"/>
</dbReference>
<dbReference type="FunCoup" id="A0A0V0QK79">
    <property type="interactions" value="162"/>
</dbReference>
<dbReference type="Proteomes" id="UP000054937">
    <property type="component" value="Unassembled WGS sequence"/>
</dbReference>
<dbReference type="PANTHER" id="PTHR43908">
    <property type="entry name" value="AT29763P-RELATED"/>
    <property type="match status" value="1"/>
</dbReference>
<evidence type="ECO:0000313" key="8">
    <source>
        <dbReference type="Proteomes" id="UP000054937"/>
    </source>
</evidence>